<evidence type="ECO:0000256" key="1">
    <source>
        <dbReference type="ARBA" id="ARBA00022603"/>
    </source>
</evidence>
<dbReference type="PANTHER" id="PTHR43619">
    <property type="entry name" value="S-ADENOSYL-L-METHIONINE-DEPENDENT METHYLTRANSFERASE YKTD-RELATED"/>
    <property type="match status" value="1"/>
</dbReference>
<keyword evidence="2 3" id="KW-0808">Transferase</keyword>
<dbReference type="HOGENOM" id="CLU_069348_0_0_10"/>
<dbReference type="eggNOG" id="COG3315">
    <property type="taxonomic scope" value="Bacteria"/>
</dbReference>
<dbReference type="GO" id="GO:0008168">
    <property type="term" value="F:methyltransferase activity"/>
    <property type="evidence" value="ECO:0007669"/>
    <property type="project" value="UniProtKB-KW"/>
</dbReference>
<dbReference type="PIRSF" id="PIRSF028177">
    <property type="entry name" value="Polyketide_synth_Omtfrase_TcmP"/>
    <property type="match status" value="1"/>
</dbReference>
<keyword evidence="4" id="KW-1185">Reference proteome</keyword>
<dbReference type="InterPro" id="IPR029063">
    <property type="entry name" value="SAM-dependent_MTases_sf"/>
</dbReference>
<protein>
    <submittedName>
        <fullName evidence="3">O-methyltransferase</fullName>
    </submittedName>
</protein>
<dbReference type="AlphaFoldDB" id="A0A069QGY6"/>
<dbReference type="SUPFAM" id="SSF53335">
    <property type="entry name" value="S-adenosyl-L-methionine-dependent methyltransferases"/>
    <property type="match status" value="1"/>
</dbReference>
<gene>
    <name evidence="3" type="ORF">HMPREF1991_02002</name>
</gene>
<dbReference type="Gene3D" id="3.40.50.150">
    <property type="entry name" value="Vaccinia Virus protein VP39"/>
    <property type="match status" value="1"/>
</dbReference>
<dbReference type="Pfam" id="PF04072">
    <property type="entry name" value="LCM"/>
    <property type="match status" value="1"/>
</dbReference>
<reference evidence="3 4" key="1">
    <citation type="submission" date="2013-08" db="EMBL/GenBank/DDBJ databases">
        <authorList>
            <person name="Weinstock G."/>
            <person name="Sodergren E."/>
            <person name="Wylie T."/>
            <person name="Fulton L."/>
            <person name="Fulton R."/>
            <person name="Fronick C."/>
            <person name="O'Laughlin M."/>
            <person name="Godfrey J."/>
            <person name="Miner T."/>
            <person name="Herter B."/>
            <person name="Appelbaum E."/>
            <person name="Cordes M."/>
            <person name="Lek S."/>
            <person name="Wollam A."/>
            <person name="Pepin K.H."/>
            <person name="Palsikar V.B."/>
            <person name="Mitreva M."/>
            <person name="Wilson R.K."/>
        </authorList>
    </citation>
    <scope>NUCLEOTIDE SEQUENCE [LARGE SCALE GENOMIC DNA]</scope>
    <source>
        <strain evidence="3 4">ATCC 15930</strain>
    </source>
</reference>
<dbReference type="InterPro" id="IPR016874">
    <property type="entry name" value="TcmP-like"/>
</dbReference>
<dbReference type="InterPro" id="IPR007213">
    <property type="entry name" value="Ppm1/Ppm2/Tcmp"/>
</dbReference>
<name>A0A069QGY6_HOYLO</name>
<evidence type="ECO:0000256" key="2">
    <source>
        <dbReference type="ARBA" id="ARBA00022679"/>
    </source>
</evidence>
<dbReference type="RefSeq" id="WP_018967749.1">
    <property type="nucleotide sequence ID" value="NZ_KB899217.1"/>
</dbReference>
<dbReference type="GO" id="GO:0032259">
    <property type="term" value="P:methylation"/>
    <property type="evidence" value="ECO:0007669"/>
    <property type="project" value="UniProtKB-KW"/>
</dbReference>
<evidence type="ECO:0000313" key="3">
    <source>
        <dbReference type="EMBL" id="KDR51952.1"/>
    </source>
</evidence>
<organism evidence="3 4">
    <name type="scientific">Hoylesella loescheii DSM 19665 = JCM 12249 = ATCC 15930</name>
    <dbReference type="NCBI Taxonomy" id="1122985"/>
    <lineage>
        <taxon>Bacteria</taxon>
        <taxon>Pseudomonadati</taxon>
        <taxon>Bacteroidota</taxon>
        <taxon>Bacteroidia</taxon>
        <taxon>Bacteroidales</taxon>
        <taxon>Prevotellaceae</taxon>
        <taxon>Hoylesella</taxon>
    </lineage>
</organism>
<comment type="caution">
    <text evidence="3">The sequence shown here is derived from an EMBL/GenBank/DDBJ whole genome shotgun (WGS) entry which is preliminary data.</text>
</comment>
<accession>A0A069QGY6</accession>
<dbReference type="PANTHER" id="PTHR43619:SF2">
    <property type="entry name" value="S-ADENOSYL-L-METHIONINE-DEPENDENT METHYLTRANSFERASES SUPERFAMILY PROTEIN"/>
    <property type="match status" value="1"/>
</dbReference>
<sequence length="274" mass="31848">MNDKIESKLGNVPETMLITLWAKATETGRTDALIKDEKAVEMMGKIDYDFSKLKKASFSQSGCCVRAGLIDMEAKAFLKDNPDAVVIQLGAGIDARYERLGKPKVSHWYDLDLPEAIELRRKLLQESEENTFLPQSLFDYSWCDKVKAAGKPVLIIIEGVMMYFEPEAVKSFFTNIAQRLDNAIVLFDMLAFSLVGKSKVHDSLKKMDKEVEFKWSVLNTKEMETWSNRLHLDKEYYMSDYDHGRFPFIFRMLYHIPYFYRRFNQRVVKLMIGQ</sequence>
<keyword evidence="1 3" id="KW-0489">Methyltransferase</keyword>
<evidence type="ECO:0000313" key="4">
    <source>
        <dbReference type="Proteomes" id="UP000027442"/>
    </source>
</evidence>
<dbReference type="PATRIC" id="fig|1122985.7.peg.2076"/>
<dbReference type="Proteomes" id="UP000027442">
    <property type="component" value="Unassembled WGS sequence"/>
</dbReference>
<proteinExistence type="predicted"/>
<dbReference type="EMBL" id="JNGW01000086">
    <property type="protein sequence ID" value="KDR51952.1"/>
    <property type="molecule type" value="Genomic_DNA"/>
</dbReference>